<keyword evidence="1" id="KW-0812">Transmembrane</keyword>
<dbReference type="Proteomes" id="UP000007257">
    <property type="component" value="Chromosome"/>
</dbReference>
<name>A0A0H3FGS3_RAHSY</name>
<evidence type="ECO:0000313" key="3">
    <source>
        <dbReference type="Proteomes" id="UP000007257"/>
    </source>
</evidence>
<keyword evidence="1" id="KW-1133">Transmembrane helix</keyword>
<feature type="transmembrane region" description="Helical" evidence="1">
    <location>
        <begin position="82"/>
        <end position="100"/>
    </location>
</feature>
<gene>
    <name evidence="2" type="ordered locus">Rahaq_2515</name>
</gene>
<evidence type="ECO:0000256" key="1">
    <source>
        <dbReference type="SAM" id="Phobius"/>
    </source>
</evidence>
<feature type="transmembrane region" description="Helical" evidence="1">
    <location>
        <begin position="43"/>
        <end position="62"/>
    </location>
</feature>
<protein>
    <submittedName>
        <fullName evidence="2">Uncharacterized protein</fullName>
    </submittedName>
</protein>
<accession>A0A0H3FGS3</accession>
<evidence type="ECO:0000313" key="2">
    <source>
        <dbReference type="EMBL" id="ADW74122.1"/>
    </source>
</evidence>
<reference evidence="2 3" key="2">
    <citation type="journal article" date="2012" name="J. Bacteriol.">
        <title>Complete Genome Sequence of Rahnella sp. Strain Y9602, a Gammaproteobacterium Isolate from Metal- and Radionuclide-Contaminated Soil.</title>
        <authorList>
            <person name="Martinez R.J."/>
            <person name="Bruce D."/>
            <person name="Detter C."/>
            <person name="Goodwin L.A."/>
            <person name="Han J."/>
            <person name="Han C.S."/>
            <person name="Held B."/>
            <person name="Land M.L."/>
            <person name="Mikhailova N."/>
            <person name="Nolan M."/>
            <person name="Pennacchio L."/>
            <person name="Pitluck S."/>
            <person name="Tapia R."/>
            <person name="Woyke T."/>
            <person name="Sobecky P.A."/>
        </authorList>
    </citation>
    <scope>NUCLEOTIDE SEQUENCE [LARGE SCALE GENOMIC DNA]</scope>
    <source>
        <strain evidence="2 3">Y9602</strain>
    </source>
</reference>
<dbReference type="EMBL" id="CP002505">
    <property type="protein sequence ID" value="ADW74122.1"/>
    <property type="molecule type" value="Genomic_DNA"/>
</dbReference>
<sequence length="337" mass="39326">MNVWYCLFLIFYPAVVIGSIYYAKNRNWLILNHESLFKQNLFWLAIAVPFVTFISFGAWVWWGKTPVLSAHGFERFLIISKLPLLFLAASVPLTSIINNIHRTIQTEKQIIEAEKKNKLDSYYSHIKFYTDYFKSLPERKICKTIQGKEYEKTLKISYPTQLYKELYPKSNPNNGVEYTTNRAHTALILKLWGEINSHFKKLGEINNLTLSDQPIPYDEILSNWYALEWKLRKLSYHLGILFPTYPLSFHIKYFSTVLVTSFKDIKEMYDFSEALNHISVGIVDSIGEYTMSEEKILSRTSELLSDSRDASYLDGLIQGVCDISVVDYSRSFFIKNK</sequence>
<organism evidence="2 3">
    <name type="scientific">Rahnella sp. (strain Y9602)</name>
    <dbReference type="NCBI Taxonomy" id="2703885"/>
    <lineage>
        <taxon>Bacteria</taxon>
        <taxon>Pseudomonadati</taxon>
        <taxon>Pseudomonadota</taxon>
        <taxon>Gammaproteobacteria</taxon>
        <taxon>Enterobacterales</taxon>
        <taxon>Yersiniaceae</taxon>
        <taxon>Rahnella</taxon>
    </lineage>
</organism>
<dbReference type="RefSeq" id="WP_013575822.1">
    <property type="nucleotide sequence ID" value="NC_015061.1"/>
</dbReference>
<proteinExistence type="predicted"/>
<reference evidence="3" key="1">
    <citation type="submission" date="2011-01" db="EMBL/GenBank/DDBJ databases">
        <title>Complete sequence of chromosome of Rahnella sp. Y9602.</title>
        <authorList>
            <consortium name="US DOE Joint Genome Institute"/>
            <person name="Lucas S."/>
            <person name="Copeland A."/>
            <person name="Lapidus A."/>
            <person name="Cheng J.-F."/>
            <person name="Goodwin L."/>
            <person name="Pitluck S."/>
            <person name="Lu M."/>
            <person name="Detter J.C."/>
            <person name="Han C."/>
            <person name="Tapia R."/>
            <person name="Land M."/>
            <person name="Hauser L."/>
            <person name="Kyrpides N."/>
            <person name="Ivanova N."/>
            <person name="Ovchinnikova G."/>
            <person name="Pagani I."/>
            <person name="Sobecky P.A."/>
            <person name="Martinez R.J."/>
            <person name="Woyke T."/>
        </authorList>
    </citation>
    <scope>NUCLEOTIDE SEQUENCE [LARGE SCALE GENOMIC DNA]</scope>
    <source>
        <strain evidence="3">Y9602</strain>
    </source>
</reference>
<keyword evidence="1" id="KW-0472">Membrane</keyword>
<dbReference type="OrthoDB" id="6638684at2"/>
<dbReference type="eggNOG" id="ENOG502ZG5B">
    <property type="taxonomic scope" value="Bacteria"/>
</dbReference>
<dbReference type="AlphaFoldDB" id="A0A0H3FGS3"/>
<feature type="transmembrane region" description="Helical" evidence="1">
    <location>
        <begin position="6"/>
        <end position="23"/>
    </location>
</feature>
<dbReference type="HOGENOM" id="CLU_057686_0_0_6"/>
<dbReference type="KEGG" id="rah:Rahaq_2515"/>